<evidence type="ECO:0000256" key="1">
    <source>
        <dbReference type="ARBA" id="ARBA00007689"/>
    </source>
</evidence>
<comment type="similarity">
    <text evidence="1">Belongs to the YciI family.</text>
</comment>
<evidence type="ECO:0000313" key="4">
    <source>
        <dbReference type="Proteomes" id="UP000034098"/>
    </source>
</evidence>
<keyword evidence="4" id="KW-1185">Reference proteome</keyword>
<sequence length="159" mass="17504">MVKGPNRAPNRAVIAPTKGIPMRYMLIMQVGAEAAAAFDPETFDMAEAYAAMGAYNEELQKAGVFLSAEGLSDASEGFRVDFDSVPPAVTDGPFAEAREVFTGYWILEVASREEAEHWARKCPLGPGTALEVRRVNELSDFDQNDEWIAKEKEWRAANS</sequence>
<protein>
    <submittedName>
        <fullName evidence="3">YCII-related domain protein</fullName>
    </submittedName>
</protein>
<dbReference type="InterPro" id="IPR005545">
    <property type="entry name" value="YCII"/>
</dbReference>
<dbReference type="SUPFAM" id="SSF54909">
    <property type="entry name" value="Dimeric alpha+beta barrel"/>
    <property type="match status" value="1"/>
</dbReference>
<dbReference type="PANTHER" id="PTHR35174:SF4">
    <property type="entry name" value="BLL7163 PROTEIN"/>
    <property type="match status" value="1"/>
</dbReference>
<dbReference type="EMBL" id="JYJA01000040">
    <property type="protein sequence ID" value="KJL40290.1"/>
    <property type="molecule type" value="Genomic_DNA"/>
</dbReference>
<comment type="caution">
    <text evidence="3">The sequence shown here is derived from an EMBL/GenBank/DDBJ whole genome shotgun (WGS) entry which is preliminary data.</text>
</comment>
<accession>A0A0M2H876</accession>
<dbReference type="PATRIC" id="fig|69370.6.peg.3681"/>
<evidence type="ECO:0000313" key="3">
    <source>
        <dbReference type="EMBL" id="KJL40290.1"/>
    </source>
</evidence>
<reference evidence="3 4" key="1">
    <citation type="submission" date="2015-02" db="EMBL/GenBank/DDBJ databases">
        <title>Draft genome sequences of ten Microbacterium spp. with emphasis on heavy metal contaminated environments.</title>
        <authorList>
            <person name="Corretto E."/>
        </authorList>
    </citation>
    <scope>NUCLEOTIDE SEQUENCE [LARGE SCALE GENOMIC DNA]</scope>
    <source>
        <strain evidence="3 4">DSM 8608</strain>
    </source>
</reference>
<evidence type="ECO:0000259" key="2">
    <source>
        <dbReference type="Pfam" id="PF03795"/>
    </source>
</evidence>
<feature type="domain" description="YCII-related" evidence="2">
    <location>
        <begin position="22"/>
        <end position="137"/>
    </location>
</feature>
<dbReference type="InterPro" id="IPR011008">
    <property type="entry name" value="Dimeric_a/b-barrel"/>
</dbReference>
<proteinExistence type="inferred from homology"/>
<dbReference type="Gene3D" id="3.30.70.1060">
    <property type="entry name" value="Dimeric alpha+beta barrel"/>
    <property type="match status" value="1"/>
</dbReference>
<dbReference type="AlphaFoldDB" id="A0A0M2H876"/>
<dbReference type="PANTHER" id="PTHR35174">
    <property type="entry name" value="BLL7171 PROTEIN-RELATED"/>
    <property type="match status" value="1"/>
</dbReference>
<dbReference type="Pfam" id="PF03795">
    <property type="entry name" value="YCII"/>
    <property type="match status" value="1"/>
</dbReference>
<name>A0A0M2H876_MICTR</name>
<gene>
    <name evidence="3" type="ORF">RS82_03616</name>
</gene>
<dbReference type="Proteomes" id="UP000034098">
    <property type="component" value="Unassembled WGS sequence"/>
</dbReference>
<organism evidence="3 4">
    <name type="scientific">Microbacterium trichothecenolyticum</name>
    <name type="common">Aureobacterium trichothecenolyticum</name>
    <dbReference type="NCBI Taxonomy" id="69370"/>
    <lineage>
        <taxon>Bacteria</taxon>
        <taxon>Bacillati</taxon>
        <taxon>Actinomycetota</taxon>
        <taxon>Actinomycetes</taxon>
        <taxon>Micrococcales</taxon>
        <taxon>Microbacteriaceae</taxon>
        <taxon>Microbacterium</taxon>
    </lineage>
</organism>